<dbReference type="Pfam" id="PF14006">
    <property type="entry name" value="YqzL"/>
    <property type="match status" value="1"/>
</dbReference>
<dbReference type="EMBL" id="JAFBEE010000005">
    <property type="protein sequence ID" value="MBM7614639.1"/>
    <property type="molecule type" value="Genomic_DNA"/>
</dbReference>
<dbReference type="RefSeq" id="WP_204401040.1">
    <property type="nucleotide sequence ID" value="NZ_JAFBEE010000005.1"/>
</dbReference>
<evidence type="ECO:0000313" key="2">
    <source>
        <dbReference type="Proteomes" id="UP001314796"/>
    </source>
</evidence>
<dbReference type="Proteomes" id="UP001314796">
    <property type="component" value="Unassembled WGS sequence"/>
</dbReference>
<comment type="caution">
    <text evidence="1">The sequence shown here is derived from an EMBL/GenBank/DDBJ whole genome shotgun (WGS) entry which is preliminary data.</text>
</comment>
<name>A0ABS2NNW7_9FIRM</name>
<reference evidence="1 2" key="1">
    <citation type="submission" date="2021-01" db="EMBL/GenBank/DDBJ databases">
        <title>Genomic Encyclopedia of Type Strains, Phase IV (KMG-IV): sequencing the most valuable type-strain genomes for metagenomic binning, comparative biology and taxonomic classification.</title>
        <authorList>
            <person name="Goeker M."/>
        </authorList>
    </citation>
    <scope>NUCLEOTIDE SEQUENCE [LARGE SCALE GENOMIC DNA]</scope>
    <source>
        <strain evidence="1 2">DSM 25890</strain>
    </source>
</reference>
<protein>
    <recommendedName>
        <fullName evidence="3">YqzL-like protein</fullName>
    </recommendedName>
</protein>
<sequence length="47" mass="5630">MLVNDLWKVFESTGSLEAYLYYKRHQEILKPEEEQDYPVAVNENIVK</sequence>
<accession>A0ABS2NNW7</accession>
<keyword evidence="2" id="KW-1185">Reference proteome</keyword>
<evidence type="ECO:0000313" key="1">
    <source>
        <dbReference type="EMBL" id="MBM7614639.1"/>
    </source>
</evidence>
<evidence type="ECO:0008006" key="3">
    <source>
        <dbReference type="Google" id="ProtNLM"/>
    </source>
</evidence>
<organism evidence="1 2">
    <name type="scientific">Alkaliphilus hydrothermalis</name>
    <dbReference type="NCBI Taxonomy" id="1482730"/>
    <lineage>
        <taxon>Bacteria</taxon>
        <taxon>Bacillati</taxon>
        <taxon>Bacillota</taxon>
        <taxon>Clostridia</taxon>
        <taxon>Peptostreptococcales</taxon>
        <taxon>Natronincolaceae</taxon>
        <taxon>Alkaliphilus</taxon>
    </lineage>
</organism>
<gene>
    <name evidence="1" type="ORF">JOC73_001151</name>
</gene>
<dbReference type="InterPro" id="IPR025617">
    <property type="entry name" value="YqzL"/>
</dbReference>
<proteinExistence type="predicted"/>